<dbReference type="Pfam" id="PF00672">
    <property type="entry name" value="HAMP"/>
    <property type="match status" value="1"/>
</dbReference>
<dbReference type="RefSeq" id="WP_377150492.1">
    <property type="nucleotide sequence ID" value="NZ_JBHSAF010000001.1"/>
</dbReference>
<keyword evidence="1" id="KW-0472">Membrane</keyword>
<protein>
    <submittedName>
        <fullName evidence="3">HAMP domain-containing protein</fullName>
    </submittedName>
</protein>
<dbReference type="SMART" id="SM00304">
    <property type="entry name" value="HAMP"/>
    <property type="match status" value="1"/>
</dbReference>
<feature type="transmembrane region" description="Helical" evidence="1">
    <location>
        <begin position="175"/>
        <end position="193"/>
    </location>
</feature>
<keyword evidence="1" id="KW-0812">Transmembrane</keyword>
<name>A0ABV8CJM0_9GAMM</name>
<evidence type="ECO:0000259" key="2">
    <source>
        <dbReference type="PROSITE" id="PS50885"/>
    </source>
</evidence>
<organism evidence="3 4">
    <name type="scientific">Pseudaeromonas sharmana</name>
    <dbReference type="NCBI Taxonomy" id="328412"/>
    <lineage>
        <taxon>Bacteria</taxon>
        <taxon>Pseudomonadati</taxon>
        <taxon>Pseudomonadota</taxon>
        <taxon>Gammaproteobacteria</taxon>
        <taxon>Aeromonadales</taxon>
        <taxon>Aeromonadaceae</taxon>
        <taxon>Pseudaeromonas</taxon>
    </lineage>
</organism>
<dbReference type="EMBL" id="JBHSAF010000001">
    <property type="protein sequence ID" value="MFC3912385.1"/>
    <property type="molecule type" value="Genomic_DNA"/>
</dbReference>
<reference evidence="4" key="1">
    <citation type="journal article" date="2019" name="Int. J. Syst. Evol. Microbiol.">
        <title>The Global Catalogue of Microorganisms (GCM) 10K type strain sequencing project: providing services to taxonomists for standard genome sequencing and annotation.</title>
        <authorList>
            <consortium name="The Broad Institute Genomics Platform"/>
            <consortium name="The Broad Institute Genome Sequencing Center for Infectious Disease"/>
            <person name="Wu L."/>
            <person name="Ma J."/>
        </authorList>
    </citation>
    <scope>NUCLEOTIDE SEQUENCE [LARGE SCALE GENOMIC DNA]</scope>
    <source>
        <strain evidence="4">CCUG 54939</strain>
    </source>
</reference>
<dbReference type="Proteomes" id="UP001595692">
    <property type="component" value="Unassembled WGS sequence"/>
</dbReference>
<dbReference type="Gene3D" id="6.10.340.10">
    <property type="match status" value="1"/>
</dbReference>
<dbReference type="SUPFAM" id="SSF158472">
    <property type="entry name" value="HAMP domain-like"/>
    <property type="match status" value="1"/>
</dbReference>
<keyword evidence="4" id="KW-1185">Reference proteome</keyword>
<proteinExistence type="predicted"/>
<evidence type="ECO:0000313" key="3">
    <source>
        <dbReference type="EMBL" id="MFC3912385.1"/>
    </source>
</evidence>
<dbReference type="PROSITE" id="PS50885">
    <property type="entry name" value="HAMP"/>
    <property type="match status" value="1"/>
</dbReference>
<evidence type="ECO:0000313" key="4">
    <source>
        <dbReference type="Proteomes" id="UP001595692"/>
    </source>
</evidence>
<feature type="domain" description="HAMP" evidence="2">
    <location>
        <begin position="195"/>
        <end position="245"/>
    </location>
</feature>
<evidence type="ECO:0000256" key="1">
    <source>
        <dbReference type="SAM" id="Phobius"/>
    </source>
</evidence>
<comment type="caution">
    <text evidence="3">The sequence shown here is derived from an EMBL/GenBank/DDBJ whole genome shotgun (WGS) entry which is preliminary data.</text>
</comment>
<accession>A0ABV8CJM0</accession>
<dbReference type="InterPro" id="IPR003660">
    <property type="entry name" value="HAMP_dom"/>
</dbReference>
<sequence length="248" mass="27337">MRISIAGKVCFVLLMIFSSVLVAITGQQAQREQAELESYSLQLAKQQAEHYAHYLDLLLLAPASTSLPQPAHQPLQPVPKLFVSAATPRLPQSIQAKLPFAASTEPMQSGFQLESRGQESWMVVVTPWQLNPQLTALGCTACQALSSTETFGWIRVEIPVTTALEKIEADVLKTALLLSLLFGAGVLLALYIIRRQVVSPLQRISLAMERASDLGDHTIRLPVSPRNDELSRLSENFNHLMDSLSPKR</sequence>
<gene>
    <name evidence="3" type="ORF">ACFOSS_02755</name>
</gene>
<keyword evidence="1" id="KW-1133">Transmembrane helix</keyword>
<dbReference type="CDD" id="cd06225">
    <property type="entry name" value="HAMP"/>
    <property type="match status" value="1"/>
</dbReference>